<keyword evidence="2" id="KW-0229">DNA integration</keyword>
<dbReference type="InterPro" id="IPR038488">
    <property type="entry name" value="Integrase_DNA-bd_sf"/>
</dbReference>
<keyword evidence="3 5" id="KW-0238">DNA-binding</keyword>
<dbReference type="Gene3D" id="1.10.150.130">
    <property type="match status" value="1"/>
</dbReference>
<dbReference type="PATRIC" id="fig|439375.7.peg.1946"/>
<dbReference type="CDD" id="cd00801">
    <property type="entry name" value="INT_P4_C"/>
    <property type="match status" value="1"/>
</dbReference>
<dbReference type="GO" id="GO:0015074">
    <property type="term" value="P:DNA integration"/>
    <property type="evidence" value="ECO:0007669"/>
    <property type="project" value="UniProtKB-KW"/>
</dbReference>
<evidence type="ECO:0000256" key="2">
    <source>
        <dbReference type="ARBA" id="ARBA00022908"/>
    </source>
</evidence>
<dbReference type="Pfam" id="PF22022">
    <property type="entry name" value="Phage_int_M"/>
    <property type="match status" value="1"/>
</dbReference>
<evidence type="ECO:0000259" key="7">
    <source>
        <dbReference type="PROSITE" id="PS51900"/>
    </source>
</evidence>
<dbReference type="EMBL" id="CP000758">
    <property type="protein sequence ID" value="ABS14560.1"/>
    <property type="molecule type" value="Genomic_DNA"/>
</dbReference>
<dbReference type="InterPro" id="IPR013762">
    <property type="entry name" value="Integrase-like_cat_sf"/>
</dbReference>
<dbReference type="Gene3D" id="3.30.160.390">
    <property type="entry name" value="Integrase, DNA-binding domain"/>
    <property type="match status" value="1"/>
</dbReference>
<dbReference type="PhylomeDB" id="A6X006"/>
<dbReference type="InterPro" id="IPR002104">
    <property type="entry name" value="Integrase_catalytic"/>
</dbReference>
<dbReference type="InterPro" id="IPR010998">
    <property type="entry name" value="Integrase_recombinase_N"/>
</dbReference>
<evidence type="ECO:0000259" key="6">
    <source>
        <dbReference type="PROSITE" id="PS51898"/>
    </source>
</evidence>
<dbReference type="GO" id="GO:0003677">
    <property type="term" value="F:DNA binding"/>
    <property type="evidence" value="ECO:0007669"/>
    <property type="project" value="UniProtKB-UniRule"/>
</dbReference>
<keyword evidence="4" id="KW-0233">DNA recombination</keyword>
<dbReference type="InterPro" id="IPR050808">
    <property type="entry name" value="Phage_Integrase"/>
</dbReference>
<dbReference type="KEGG" id="oan:Oant_1844"/>
<dbReference type="AlphaFoldDB" id="A6X006"/>
<dbReference type="HOGENOM" id="CLU_027562_0_4_5"/>
<dbReference type="eggNOG" id="COG0582">
    <property type="taxonomic scope" value="Bacteria"/>
</dbReference>
<feature type="domain" description="Tyr recombinase" evidence="6">
    <location>
        <begin position="204"/>
        <end position="402"/>
    </location>
</feature>
<dbReference type="Pfam" id="PF00589">
    <property type="entry name" value="Phage_integrase"/>
    <property type="match status" value="1"/>
</dbReference>
<dbReference type="Pfam" id="PF13356">
    <property type="entry name" value="Arm-DNA-bind_3"/>
    <property type="match status" value="1"/>
</dbReference>
<dbReference type="PROSITE" id="PS51900">
    <property type="entry name" value="CB"/>
    <property type="match status" value="1"/>
</dbReference>
<dbReference type="InterPro" id="IPR044068">
    <property type="entry name" value="CB"/>
</dbReference>
<dbReference type="InterPro" id="IPR025166">
    <property type="entry name" value="Integrase_DNA_bind_dom"/>
</dbReference>
<comment type="similarity">
    <text evidence="1">Belongs to the 'phage' integrase family.</text>
</comment>
<evidence type="ECO:0000256" key="1">
    <source>
        <dbReference type="ARBA" id="ARBA00008857"/>
    </source>
</evidence>
<dbReference type="PANTHER" id="PTHR30629:SF2">
    <property type="entry name" value="PROPHAGE INTEGRASE INTS-RELATED"/>
    <property type="match status" value="1"/>
</dbReference>
<dbReference type="InterPro" id="IPR011010">
    <property type="entry name" value="DNA_brk_join_enz"/>
</dbReference>
<evidence type="ECO:0000256" key="3">
    <source>
        <dbReference type="ARBA" id="ARBA00023125"/>
    </source>
</evidence>
<dbReference type="PANTHER" id="PTHR30629">
    <property type="entry name" value="PROPHAGE INTEGRASE"/>
    <property type="match status" value="1"/>
</dbReference>
<dbReference type="Gene3D" id="1.10.443.10">
    <property type="entry name" value="Intergrase catalytic core"/>
    <property type="match status" value="1"/>
</dbReference>
<keyword evidence="9" id="KW-1185">Reference proteome</keyword>
<dbReference type="PROSITE" id="PS51898">
    <property type="entry name" value="TYR_RECOMBINASE"/>
    <property type="match status" value="1"/>
</dbReference>
<dbReference type="RefSeq" id="WP_012091827.1">
    <property type="nucleotide sequence ID" value="NC_009667.1"/>
</dbReference>
<name>A6X006_BRUA4</name>
<feature type="domain" description="Core-binding (CB)" evidence="7">
    <location>
        <begin position="104"/>
        <end position="183"/>
    </location>
</feature>
<accession>A6X006</accession>
<gene>
    <name evidence="8" type="ordered locus">Oant_1844</name>
</gene>
<organism evidence="8 9">
    <name type="scientific">Brucella anthropi (strain ATCC 49188 / DSM 6882 / CCUG 24695 / JCM 21032 / LMG 3331 / NBRC 15819 / NCTC 12168 / Alc 37)</name>
    <name type="common">Ochrobactrum anthropi</name>
    <dbReference type="NCBI Taxonomy" id="439375"/>
    <lineage>
        <taxon>Bacteria</taxon>
        <taxon>Pseudomonadati</taxon>
        <taxon>Pseudomonadota</taxon>
        <taxon>Alphaproteobacteria</taxon>
        <taxon>Hyphomicrobiales</taxon>
        <taxon>Brucellaceae</taxon>
        <taxon>Brucella/Ochrobactrum group</taxon>
        <taxon>Brucella</taxon>
    </lineage>
</organism>
<evidence type="ECO:0000256" key="5">
    <source>
        <dbReference type="PROSITE-ProRule" id="PRU01248"/>
    </source>
</evidence>
<proteinExistence type="inferred from homology"/>
<dbReference type="SUPFAM" id="SSF56349">
    <property type="entry name" value="DNA breaking-rejoining enzymes"/>
    <property type="match status" value="1"/>
</dbReference>
<reference evidence="8 9" key="1">
    <citation type="journal article" date="2011" name="J. Bacteriol.">
        <title>Genome of Ochrobactrum anthropi ATCC 49188 T, a versatile opportunistic pathogen and symbiont of several eukaryotic hosts.</title>
        <authorList>
            <person name="Chain P.S."/>
            <person name="Lang D.M."/>
            <person name="Comerci D.J."/>
            <person name="Malfatti S.A."/>
            <person name="Vergez L.M."/>
            <person name="Shin M."/>
            <person name="Ugalde R.A."/>
            <person name="Garcia E."/>
            <person name="Tolmasky M.E."/>
        </authorList>
    </citation>
    <scope>NUCLEOTIDE SEQUENCE [LARGE SCALE GENOMIC DNA]</scope>
    <source>
        <strain evidence="9">ATCC 49188 / DSM 6882 / CCUG 24695 / JCM 21032 / LMG 3331 / NBRC 15819 / NCTC 12168 / Alc 37</strain>
    </source>
</reference>
<dbReference type="Proteomes" id="UP000002301">
    <property type="component" value="Chromosome 1"/>
</dbReference>
<dbReference type="InterPro" id="IPR053876">
    <property type="entry name" value="Phage_int_M"/>
</dbReference>
<evidence type="ECO:0000313" key="8">
    <source>
        <dbReference type="EMBL" id="ABS14560.1"/>
    </source>
</evidence>
<evidence type="ECO:0000313" key="9">
    <source>
        <dbReference type="Proteomes" id="UP000002301"/>
    </source>
</evidence>
<protein>
    <submittedName>
        <fullName evidence="8">Phage integrase family protein</fullName>
    </submittedName>
</protein>
<dbReference type="GO" id="GO:0006310">
    <property type="term" value="P:DNA recombination"/>
    <property type="evidence" value="ECO:0007669"/>
    <property type="project" value="UniProtKB-KW"/>
</dbReference>
<sequence length="426" mass="47781">MSQPVKLTKSYIDNLRPTDKDAIYWDSELKGFGVKVTPKNRKVFLVMHRPKGHTGAAKKYTIGTYGEWTVQQARDRAREVLTEGSKGNDVGAIERVERQRKSSDILTDLVDEFLKKHAAQNKTHDETKRILERELLSKHGKKSIHVVTKHDILSVLEGIRDRGAPYMANRVLAAIRKFMNWCVSRDIIAISPANGISLPTREVSRDRVLTADETRAALMAAKSVGYPYGNIVELLFLTAQRRDEVGDMRWSELNLDKATWTIPAERVKNGKAHDVHLSKDALALLHSIPRFVSADNVESDLVFTTTGNTPFSGYSKSKTTLDKKMLEVLQKMAEDKGVNPELVKLTPWRLHDIRRTVTTELSKLGVAIHVADAILNHKSGVISGVAAVYQKNAFIQERQDALNKWCDHLNKICATTPNGVDTNENS</sequence>
<evidence type="ECO:0000256" key="4">
    <source>
        <dbReference type="ARBA" id="ARBA00023172"/>
    </source>
</evidence>